<dbReference type="OMA" id="YEVKRET"/>
<dbReference type="InParanoid" id="C5LX98"/>
<organism evidence="2">
    <name type="scientific">Perkinsus marinus (strain ATCC 50983 / TXsc)</name>
    <dbReference type="NCBI Taxonomy" id="423536"/>
    <lineage>
        <taxon>Eukaryota</taxon>
        <taxon>Sar</taxon>
        <taxon>Alveolata</taxon>
        <taxon>Perkinsozoa</taxon>
        <taxon>Perkinsea</taxon>
        <taxon>Perkinsida</taxon>
        <taxon>Perkinsidae</taxon>
        <taxon>Perkinsus</taxon>
    </lineage>
</organism>
<evidence type="ECO:0000313" key="1">
    <source>
        <dbReference type="EMBL" id="EEQ98647.1"/>
    </source>
</evidence>
<name>C5LX98_PERM5</name>
<dbReference type="OrthoDB" id="272672at2759"/>
<gene>
    <name evidence="1" type="ORF">Pmar_PMAR016883</name>
</gene>
<dbReference type="RefSeq" id="XP_002765930.1">
    <property type="nucleotide sequence ID" value="XM_002765884.1"/>
</dbReference>
<dbReference type="Proteomes" id="UP000007800">
    <property type="component" value="Unassembled WGS sequence"/>
</dbReference>
<accession>C5LX98</accession>
<sequence>MGKKGGKKKAKITGTPDVVRFKTTTSYYATLQECAQLQESLPFVASDFMADDEYLRVARFLSMLGILCDMCGVQSDKSYRARNYHKYLSPPPSVTHWALLDWIKDLSLVQFDPRGFPVAVVKAARELQDEPSICFNGKRYQFSDELKEKAEAFLRDIDSDMNQIAGYIEPALRCDFAEGLQTFKVALSDKVMEFDDMFVEFEHVYSAELLEIYNDVFSVIEDMVEAESRLTTAEEEGDILQKQIEEATFVRAIEAFLMLYAEVVEEKYTAGEASQNEVNISREYAEPIPDRSLELAEATIFYEYKVIDLGREDWLDVVNEFIRTYLELRVYVSHIPVERLSPEYTDNKRFMTLLRAFHRRAAEAFPALEFVSHLPMISQCKSSRWMTKASLTPELQQLYQRKLEKTHAA</sequence>
<evidence type="ECO:0000313" key="2">
    <source>
        <dbReference type="Proteomes" id="UP000007800"/>
    </source>
</evidence>
<keyword evidence="2" id="KW-1185">Reference proteome</keyword>
<dbReference type="EMBL" id="GG686414">
    <property type="protein sequence ID" value="EEQ98647.1"/>
    <property type="molecule type" value="Genomic_DNA"/>
</dbReference>
<reference evidence="1 2" key="1">
    <citation type="submission" date="2008-07" db="EMBL/GenBank/DDBJ databases">
        <authorList>
            <person name="El-Sayed N."/>
            <person name="Caler E."/>
            <person name="Inman J."/>
            <person name="Amedeo P."/>
            <person name="Hass B."/>
            <person name="Wortman J."/>
        </authorList>
    </citation>
    <scope>NUCLEOTIDE SEQUENCE [LARGE SCALE GENOMIC DNA]</scope>
    <source>
        <strain evidence="2">ATCC 50983 / TXsc</strain>
    </source>
</reference>
<dbReference type="GeneID" id="9062355"/>
<proteinExistence type="predicted"/>
<protein>
    <submittedName>
        <fullName evidence="1">Uncharacterized protein</fullName>
    </submittedName>
</protein>
<dbReference type="AlphaFoldDB" id="C5LX98"/>